<evidence type="ECO:0000256" key="4">
    <source>
        <dbReference type="ARBA" id="ARBA00022692"/>
    </source>
</evidence>
<evidence type="ECO:0000313" key="9">
    <source>
        <dbReference type="Proteomes" id="UP000447393"/>
    </source>
</evidence>
<dbReference type="AlphaFoldDB" id="A0A845EB84"/>
<feature type="transmembrane region" description="Helical" evidence="7">
    <location>
        <begin position="49"/>
        <end position="68"/>
    </location>
</feature>
<dbReference type="GO" id="GO:0005886">
    <property type="term" value="C:plasma membrane"/>
    <property type="evidence" value="ECO:0007669"/>
    <property type="project" value="UniProtKB-SubCell"/>
</dbReference>
<evidence type="ECO:0000256" key="1">
    <source>
        <dbReference type="ARBA" id="ARBA00004651"/>
    </source>
</evidence>
<comment type="caution">
    <text evidence="8">The sequence shown here is derived from an EMBL/GenBank/DDBJ whole genome shotgun (WGS) entry which is preliminary data.</text>
</comment>
<dbReference type="OrthoDB" id="9775268at2"/>
<dbReference type="InterPro" id="IPR010290">
    <property type="entry name" value="TM_effector"/>
</dbReference>
<comment type="subcellular location">
    <subcellularLocation>
        <location evidence="1">Cell membrane</location>
        <topology evidence="1">Multi-pass membrane protein</topology>
    </subcellularLocation>
</comment>
<keyword evidence="3" id="KW-1003">Cell membrane</keyword>
<keyword evidence="5 7" id="KW-1133">Transmembrane helix</keyword>
<evidence type="ECO:0000256" key="2">
    <source>
        <dbReference type="ARBA" id="ARBA00022448"/>
    </source>
</evidence>
<sequence length="411" mass="46375">MYRSLWKQKNIRYYLMGGGVSRLGDVLSAMAFLFLAYDMTGSNVHTTGVALAETVPYLLFGLIGGVVADSFPRKKLLIRLDLLRVPLLLSISLLHGFTLLTYPVLIIVSFLVQTIGCFFNPAHRAVLPMVTTEDERSAANSLYDTITRGVTILTPLISITLLNTVGVIHFFTLDAFTYLISVYCLSRLTLEEPLKKKQTIRFIFLSIKEFFLWMVEQSTIRNLFFFTFYTVFLNTWVWQVGLLLALEDVSTKSEEWYSGIQGVFGATVILTNMVLPFFIKRFSLYHYVVGAAIWGSGIAYYGFFYGVGHFFIGCIIVGIGMPVASLARVFIIQSYVAEEKMGRAFSTNAVLLYASNTLSLMLYGFLSAYIPIQWLMFSSGAMIVLACLLLATVHFIKLSKLRRRFLIDSFK</sequence>
<dbReference type="Proteomes" id="UP000447393">
    <property type="component" value="Unassembled WGS sequence"/>
</dbReference>
<dbReference type="PANTHER" id="PTHR43266">
    <property type="entry name" value="MACROLIDE-EFFLUX PROTEIN"/>
    <property type="match status" value="1"/>
</dbReference>
<evidence type="ECO:0000256" key="7">
    <source>
        <dbReference type="SAM" id="Phobius"/>
    </source>
</evidence>
<feature type="transmembrane region" description="Helical" evidence="7">
    <location>
        <begin position="310"/>
        <end position="332"/>
    </location>
</feature>
<feature type="transmembrane region" description="Helical" evidence="7">
    <location>
        <begin position="256"/>
        <end position="277"/>
    </location>
</feature>
<feature type="transmembrane region" description="Helical" evidence="7">
    <location>
        <begin position="223"/>
        <end position="244"/>
    </location>
</feature>
<dbReference type="PANTHER" id="PTHR43266:SF2">
    <property type="entry name" value="MAJOR FACILITATOR SUPERFAMILY (MFS) PROFILE DOMAIN-CONTAINING PROTEIN"/>
    <property type="match status" value="1"/>
</dbReference>
<dbReference type="RefSeq" id="WP_160917426.1">
    <property type="nucleotide sequence ID" value="NZ_WMEZ01000010.1"/>
</dbReference>
<evidence type="ECO:0000313" key="8">
    <source>
        <dbReference type="EMBL" id="MYL51379.1"/>
    </source>
</evidence>
<name>A0A845EB84_9BACI</name>
<dbReference type="Pfam" id="PF05977">
    <property type="entry name" value="MFS_3"/>
    <property type="match status" value="1"/>
</dbReference>
<dbReference type="EMBL" id="WMEZ01000010">
    <property type="protein sequence ID" value="MYL51379.1"/>
    <property type="molecule type" value="Genomic_DNA"/>
</dbReference>
<proteinExistence type="predicted"/>
<evidence type="ECO:0000256" key="3">
    <source>
        <dbReference type="ARBA" id="ARBA00022475"/>
    </source>
</evidence>
<feature type="transmembrane region" description="Helical" evidence="7">
    <location>
        <begin position="284"/>
        <end position="304"/>
    </location>
</feature>
<reference evidence="8 9" key="1">
    <citation type="submission" date="2019-11" db="EMBL/GenBank/DDBJ databases">
        <title>Genome sequences of 17 halophilic strains isolated from different environments.</title>
        <authorList>
            <person name="Furrow R.E."/>
        </authorList>
    </citation>
    <scope>NUCLEOTIDE SEQUENCE [LARGE SCALE GENOMIC DNA]</scope>
    <source>
        <strain evidence="8 9">22505_10_Sand</strain>
    </source>
</reference>
<keyword evidence="2" id="KW-0813">Transport</keyword>
<feature type="transmembrane region" description="Helical" evidence="7">
    <location>
        <begin position="372"/>
        <end position="396"/>
    </location>
</feature>
<feature type="transmembrane region" description="Helical" evidence="7">
    <location>
        <begin position="344"/>
        <end position="366"/>
    </location>
</feature>
<gene>
    <name evidence="8" type="ORF">GLV98_18045</name>
</gene>
<dbReference type="CDD" id="cd06173">
    <property type="entry name" value="MFS_MefA_like"/>
    <property type="match status" value="1"/>
</dbReference>
<organism evidence="8 9">
    <name type="scientific">Halobacillus litoralis</name>
    <dbReference type="NCBI Taxonomy" id="45668"/>
    <lineage>
        <taxon>Bacteria</taxon>
        <taxon>Bacillati</taxon>
        <taxon>Bacillota</taxon>
        <taxon>Bacilli</taxon>
        <taxon>Bacillales</taxon>
        <taxon>Bacillaceae</taxon>
        <taxon>Halobacillus</taxon>
    </lineage>
</organism>
<evidence type="ECO:0000256" key="6">
    <source>
        <dbReference type="ARBA" id="ARBA00023136"/>
    </source>
</evidence>
<keyword evidence="4 7" id="KW-0812">Transmembrane</keyword>
<protein>
    <submittedName>
        <fullName evidence="8">MFS transporter</fullName>
    </submittedName>
</protein>
<dbReference type="InterPro" id="IPR036259">
    <property type="entry name" value="MFS_trans_sf"/>
</dbReference>
<dbReference type="SUPFAM" id="SSF103473">
    <property type="entry name" value="MFS general substrate transporter"/>
    <property type="match status" value="1"/>
</dbReference>
<accession>A0A845EB84</accession>
<feature type="transmembrane region" description="Helical" evidence="7">
    <location>
        <begin position="12"/>
        <end position="37"/>
    </location>
</feature>
<feature type="transmembrane region" description="Helical" evidence="7">
    <location>
        <begin position="142"/>
        <end position="162"/>
    </location>
</feature>
<keyword evidence="6 7" id="KW-0472">Membrane</keyword>
<evidence type="ECO:0000256" key="5">
    <source>
        <dbReference type="ARBA" id="ARBA00022989"/>
    </source>
</evidence>
<dbReference type="Gene3D" id="1.20.1250.20">
    <property type="entry name" value="MFS general substrate transporter like domains"/>
    <property type="match status" value="1"/>
</dbReference>